<evidence type="ECO:0000313" key="2">
    <source>
        <dbReference type="EMBL" id="CAK0836762.1"/>
    </source>
</evidence>
<gene>
    <name evidence="2" type="ORF">PCOR1329_LOCUS33157</name>
</gene>
<feature type="compositionally biased region" description="Basic residues" evidence="1">
    <location>
        <begin position="47"/>
        <end position="56"/>
    </location>
</feature>
<accession>A0ABN9SW68</accession>
<feature type="non-terminal residue" evidence="2">
    <location>
        <position position="1"/>
    </location>
</feature>
<organism evidence="2 3">
    <name type="scientific">Prorocentrum cordatum</name>
    <dbReference type="NCBI Taxonomy" id="2364126"/>
    <lineage>
        <taxon>Eukaryota</taxon>
        <taxon>Sar</taxon>
        <taxon>Alveolata</taxon>
        <taxon>Dinophyceae</taxon>
        <taxon>Prorocentrales</taxon>
        <taxon>Prorocentraceae</taxon>
        <taxon>Prorocentrum</taxon>
    </lineage>
</organism>
<protein>
    <recommendedName>
        <fullName evidence="4">RNA helicase</fullName>
    </recommendedName>
</protein>
<reference evidence="2" key="1">
    <citation type="submission" date="2023-10" db="EMBL/GenBank/DDBJ databases">
        <authorList>
            <person name="Chen Y."/>
            <person name="Shah S."/>
            <person name="Dougan E. K."/>
            <person name="Thang M."/>
            <person name="Chan C."/>
        </authorList>
    </citation>
    <scope>NUCLEOTIDE SEQUENCE [LARGE SCALE GENOMIC DNA]</scope>
</reference>
<dbReference type="Proteomes" id="UP001189429">
    <property type="component" value="Unassembled WGS sequence"/>
</dbReference>
<evidence type="ECO:0000256" key="1">
    <source>
        <dbReference type="SAM" id="MobiDB-lite"/>
    </source>
</evidence>
<evidence type="ECO:0000313" key="3">
    <source>
        <dbReference type="Proteomes" id="UP001189429"/>
    </source>
</evidence>
<dbReference type="EMBL" id="CAUYUJ010013781">
    <property type="protein sequence ID" value="CAK0836762.1"/>
    <property type="molecule type" value="Genomic_DNA"/>
</dbReference>
<keyword evidence="3" id="KW-1185">Reference proteome</keyword>
<feature type="region of interest" description="Disordered" evidence="1">
    <location>
        <begin position="1"/>
        <end position="112"/>
    </location>
</feature>
<feature type="compositionally biased region" description="Basic and acidic residues" evidence="1">
    <location>
        <begin position="12"/>
        <end position="24"/>
    </location>
</feature>
<sequence length="112" mass="11726">AAHGGGGEDAASEARRGGRGRDSGGRAAAAGWLRSPPPQGSTAPRSPRARRQRGRRDKTGVRAGVQEGGKKAAQARGDANKHTPDAEISAEAPVRRQQEAGASQKNRGRKRW</sequence>
<proteinExistence type="predicted"/>
<comment type="caution">
    <text evidence="2">The sequence shown here is derived from an EMBL/GenBank/DDBJ whole genome shotgun (WGS) entry which is preliminary data.</text>
</comment>
<name>A0ABN9SW68_9DINO</name>
<evidence type="ECO:0008006" key="4">
    <source>
        <dbReference type="Google" id="ProtNLM"/>
    </source>
</evidence>